<reference evidence="1 2" key="1">
    <citation type="submission" date="2023-06" db="EMBL/GenBank/DDBJ databases">
        <title>Draft genome sequence of Novosphingobium sp. strain IK01.</title>
        <authorList>
            <person name="Hatamoto M."/>
            <person name="Ikarashi T."/>
            <person name="Yamaguchi T."/>
        </authorList>
    </citation>
    <scope>NUCLEOTIDE SEQUENCE [LARGE SCALE GENOMIC DNA]</scope>
    <source>
        <strain evidence="1 2">IK01</strain>
    </source>
</reference>
<accession>A0ABQ6PC06</accession>
<comment type="caution">
    <text evidence="1">The sequence shown here is derived from an EMBL/GenBank/DDBJ whole genome shotgun (WGS) entry which is preliminary data.</text>
</comment>
<name>A0ABQ6PC06_9SPHN</name>
<dbReference type="EMBL" id="BTFW01000002">
    <property type="protein sequence ID" value="GMM62435.1"/>
    <property type="molecule type" value="Genomic_DNA"/>
</dbReference>
<evidence type="ECO:0000313" key="1">
    <source>
        <dbReference type="EMBL" id="GMM62435.1"/>
    </source>
</evidence>
<proteinExistence type="predicted"/>
<gene>
    <name evidence="1" type="ORF">NUTIK01_32120</name>
</gene>
<organism evidence="1 2">
    <name type="scientific">Novosphingobium pituita</name>
    <dbReference type="NCBI Taxonomy" id="3056842"/>
    <lineage>
        <taxon>Bacteria</taxon>
        <taxon>Pseudomonadati</taxon>
        <taxon>Pseudomonadota</taxon>
        <taxon>Alphaproteobacteria</taxon>
        <taxon>Sphingomonadales</taxon>
        <taxon>Sphingomonadaceae</taxon>
        <taxon>Novosphingobium</taxon>
    </lineage>
</organism>
<dbReference type="Proteomes" id="UP001187221">
    <property type="component" value="Unassembled WGS sequence"/>
</dbReference>
<protein>
    <submittedName>
        <fullName evidence="1">Uncharacterized protein</fullName>
    </submittedName>
</protein>
<keyword evidence="2" id="KW-1185">Reference proteome</keyword>
<sequence length="71" mass="8179">MMRYQAQPIPPGERERKADSAKAFGLEQLAQPMVQLLLTTAYLVMEASGHRERLAYEAKLIGCHNIYFRRL</sequence>
<evidence type="ECO:0000313" key="2">
    <source>
        <dbReference type="Proteomes" id="UP001187221"/>
    </source>
</evidence>